<reference evidence="6" key="1">
    <citation type="submission" date="2019-03" db="EMBL/GenBank/DDBJ databases">
        <authorList>
            <person name="Hao L."/>
        </authorList>
    </citation>
    <scope>NUCLEOTIDE SEQUENCE</scope>
</reference>
<dbReference type="GO" id="GO:0065002">
    <property type="term" value="P:intracellular protein transmembrane transport"/>
    <property type="evidence" value="ECO:0007669"/>
    <property type="project" value="TreeGrafter"/>
</dbReference>
<dbReference type="PANTHER" id="PTHR30371">
    <property type="entry name" value="SEC-INDEPENDENT PROTEIN TRANSLOCASE PROTEIN TATC"/>
    <property type="match status" value="1"/>
</dbReference>
<dbReference type="Pfam" id="PF00902">
    <property type="entry name" value="TatC"/>
    <property type="match status" value="1"/>
</dbReference>
<evidence type="ECO:0000256" key="3">
    <source>
        <dbReference type="ARBA" id="ARBA00022989"/>
    </source>
</evidence>
<comment type="subcellular location">
    <subcellularLocation>
        <location evidence="1">Membrane</location>
        <topology evidence="1">Multi-pass membrane protein</topology>
    </subcellularLocation>
</comment>
<evidence type="ECO:0000256" key="1">
    <source>
        <dbReference type="ARBA" id="ARBA00004141"/>
    </source>
</evidence>
<sequence length="253" mass="29152">MEKDSRAEELSTVEEEKLPIHEHLEELRWRLIKCIIAVAVGFVATYAFKERIFEFLVWPLAKVLPENSRMIYTSLPEAFITYLKVAFFAGLILATPVIFYQIWKFVMPGLYPNERRYVIPFMLVATLFFLAGVSFAYFVVFPYGFMFFLGFQTESIAAMPTMKEYLGLVMKLMLAFGVCFELPVIMFFLAKMGLVSPQRLTKSRKYAILIVFVMAAILTPPDVISQIMLAIPLLILYEISIWVTRVVEKKSGE</sequence>
<protein>
    <submittedName>
        <fullName evidence="6">Sec-independent protein translocase protein TatC</fullName>
    </submittedName>
</protein>
<evidence type="ECO:0000256" key="2">
    <source>
        <dbReference type="ARBA" id="ARBA00022692"/>
    </source>
</evidence>
<proteinExistence type="inferred from homology"/>
<keyword evidence="2 5" id="KW-0812">Transmembrane</keyword>
<dbReference type="GO" id="GO:0033281">
    <property type="term" value="C:TAT protein transport complex"/>
    <property type="evidence" value="ECO:0007669"/>
    <property type="project" value="TreeGrafter"/>
</dbReference>
<dbReference type="PANTHER" id="PTHR30371:SF0">
    <property type="entry name" value="SEC-INDEPENDENT PROTEIN TRANSLOCASE PROTEIN TATC, CHLOROPLASTIC-RELATED"/>
    <property type="match status" value="1"/>
</dbReference>
<feature type="transmembrane region" description="Helical" evidence="5">
    <location>
        <begin position="31"/>
        <end position="48"/>
    </location>
</feature>
<evidence type="ECO:0000256" key="4">
    <source>
        <dbReference type="ARBA" id="ARBA00023136"/>
    </source>
</evidence>
<feature type="transmembrane region" description="Helical" evidence="5">
    <location>
        <begin position="79"/>
        <end position="100"/>
    </location>
</feature>
<dbReference type="PROSITE" id="PS01218">
    <property type="entry name" value="TATC"/>
    <property type="match status" value="1"/>
</dbReference>
<keyword evidence="3 5" id="KW-1133">Transmembrane helix</keyword>
<dbReference type="NCBIfam" id="TIGR00945">
    <property type="entry name" value="tatC"/>
    <property type="match status" value="1"/>
</dbReference>
<gene>
    <name evidence="6" type="primary">tatC</name>
    <name evidence="6" type="ORF">SCFA_180060</name>
</gene>
<dbReference type="GO" id="GO:0009977">
    <property type="term" value="F:proton motive force dependent protein transmembrane transporter activity"/>
    <property type="evidence" value="ECO:0007669"/>
    <property type="project" value="TreeGrafter"/>
</dbReference>
<feature type="transmembrane region" description="Helical" evidence="5">
    <location>
        <begin position="165"/>
        <end position="194"/>
    </location>
</feature>
<keyword evidence="4 5" id="KW-0472">Membrane</keyword>
<organism evidence="6">
    <name type="scientific">anaerobic digester metagenome</name>
    <dbReference type="NCBI Taxonomy" id="1263854"/>
    <lineage>
        <taxon>unclassified sequences</taxon>
        <taxon>metagenomes</taxon>
        <taxon>ecological metagenomes</taxon>
    </lineage>
</organism>
<accession>A0A485LYD8</accession>
<dbReference type="PRINTS" id="PR01840">
    <property type="entry name" value="TATCFAMILY"/>
</dbReference>
<dbReference type="HAMAP" id="MF_00902">
    <property type="entry name" value="TatC"/>
    <property type="match status" value="1"/>
</dbReference>
<dbReference type="AlphaFoldDB" id="A0A485LYD8"/>
<feature type="transmembrane region" description="Helical" evidence="5">
    <location>
        <begin position="206"/>
        <end position="221"/>
    </location>
</feature>
<dbReference type="InterPro" id="IPR002033">
    <property type="entry name" value="TatC"/>
</dbReference>
<evidence type="ECO:0000313" key="6">
    <source>
        <dbReference type="EMBL" id="VFU13382.1"/>
    </source>
</evidence>
<evidence type="ECO:0000256" key="5">
    <source>
        <dbReference type="SAM" id="Phobius"/>
    </source>
</evidence>
<dbReference type="InterPro" id="IPR019820">
    <property type="entry name" value="Sec-indep_translocase_CS"/>
</dbReference>
<name>A0A485LYD8_9ZZZZ</name>
<dbReference type="GO" id="GO:0043953">
    <property type="term" value="P:protein transport by the Tat complex"/>
    <property type="evidence" value="ECO:0007669"/>
    <property type="project" value="TreeGrafter"/>
</dbReference>
<feature type="transmembrane region" description="Helical" evidence="5">
    <location>
        <begin position="121"/>
        <end position="145"/>
    </location>
</feature>
<dbReference type="EMBL" id="CAADRM010000079">
    <property type="protein sequence ID" value="VFU13382.1"/>
    <property type="molecule type" value="Genomic_DNA"/>
</dbReference>